<evidence type="ECO:0000256" key="2">
    <source>
        <dbReference type="ARBA" id="ARBA00022448"/>
    </source>
</evidence>
<keyword evidence="5 6" id="KW-0472">Membrane</keyword>
<evidence type="ECO:0000313" key="8">
    <source>
        <dbReference type="Proteomes" id="UP000814385"/>
    </source>
</evidence>
<feature type="transmembrane region" description="Helical" evidence="6">
    <location>
        <begin position="470"/>
        <end position="499"/>
    </location>
</feature>
<dbReference type="CDD" id="cd01115">
    <property type="entry name" value="SLC13_permease"/>
    <property type="match status" value="1"/>
</dbReference>
<dbReference type="Pfam" id="PF00939">
    <property type="entry name" value="Na_sulph_symp"/>
    <property type="match status" value="1"/>
</dbReference>
<feature type="transmembrane region" description="Helical" evidence="6">
    <location>
        <begin position="438"/>
        <end position="458"/>
    </location>
</feature>
<feature type="transmembrane region" description="Helical" evidence="6">
    <location>
        <begin position="287"/>
        <end position="304"/>
    </location>
</feature>
<feature type="transmembrane region" description="Helical" evidence="6">
    <location>
        <begin position="229"/>
        <end position="251"/>
    </location>
</feature>
<keyword evidence="4 6" id="KW-1133">Transmembrane helix</keyword>
<feature type="transmembrane region" description="Helical" evidence="6">
    <location>
        <begin position="186"/>
        <end position="209"/>
    </location>
</feature>
<dbReference type="RefSeq" id="WP_238978605.1">
    <property type="nucleotide sequence ID" value="NZ_JABFUC010000016.1"/>
</dbReference>
<keyword evidence="3 6" id="KW-0812">Transmembrane</keyword>
<dbReference type="InterPro" id="IPR031312">
    <property type="entry name" value="Na/sul_symport_CS"/>
</dbReference>
<comment type="subcellular location">
    <subcellularLocation>
        <location evidence="1">Membrane</location>
        <topology evidence="1">Multi-pass membrane protein</topology>
    </subcellularLocation>
</comment>
<sequence length="500" mass="52695">MTHSDPQDAQQEVRREARRRWRLAAGLLLGPLLALLVMLTAPPAQMPPAAWQVVALTAWMAVWWVAEPVPIAVTALLPVAVLPLMGMAPIAEVAAPYANPLIFLFLGGFLLAEAIQRWNLHRRIAMLVLRVSGHRPHQLVGGFMIATAGLSMWVSNTATAALMVPIGLSVLGLLERQGGVGASRHMALTLLLGIALAANIGGMGTLIGTPPNALLAGFMADNYGIEIGFAQWMLLAVPPALVLLALAWWLLTRLVYPLPRDVVPGIEGLLREQADDLGRMTGPERRVAMIFALVAVAWVTRPLLQGLLPGLELTDAGVAVIGALLLFVTPARWQSRQFLLDWDSARHLPWGVLILVGGGLSLGSAIESSGLAAAVAEGLSAFGDWPQWTLVTLVVLVVMLMSHVTSNTATAAAILPLTASLTVSLGASPLLLSVPVAMAASCAFMLPVATPPNAVVFGSGKLRVIDMVRAGALVSLAGVVVITLVVFALAMPVLGFGWAR</sequence>
<keyword evidence="2" id="KW-0813">Transport</keyword>
<dbReference type="PANTHER" id="PTHR10283">
    <property type="entry name" value="SOLUTE CARRIER FAMILY 13 MEMBER"/>
    <property type="match status" value="1"/>
</dbReference>
<feature type="transmembrane region" description="Helical" evidence="6">
    <location>
        <begin position="386"/>
        <end position="404"/>
    </location>
</feature>
<evidence type="ECO:0000256" key="4">
    <source>
        <dbReference type="ARBA" id="ARBA00022989"/>
    </source>
</evidence>
<accession>A0ABS9PDZ0</accession>
<dbReference type="EMBL" id="JABFUC010000016">
    <property type="protein sequence ID" value="MCG6659467.1"/>
    <property type="molecule type" value="Genomic_DNA"/>
</dbReference>
<feature type="transmembrane region" description="Helical" evidence="6">
    <location>
        <begin position="347"/>
        <end position="366"/>
    </location>
</feature>
<feature type="transmembrane region" description="Helical" evidence="6">
    <location>
        <begin position="21"/>
        <end position="43"/>
    </location>
</feature>
<comment type="caution">
    <text evidence="7">The sequence shown here is derived from an EMBL/GenBank/DDBJ whole genome shotgun (WGS) entry which is preliminary data.</text>
</comment>
<gene>
    <name evidence="7" type="ORF">HOP52_17065</name>
</gene>
<dbReference type="NCBIfam" id="TIGR00785">
    <property type="entry name" value="dass"/>
    <property type="match status" value="1"/>
</dbReference>
<evidence type="ECO:0000256" key="6">
    <source>
        <dbReference type="SAM" id="Phobius"/>
    </source>
</evidence>
<reference evidence="7 8" key="1">
    <citation type="submission" date="2020-05" db="EMBL/GenBank/DDBJ databases">
        <title>Comparative genomic analysis of denitrifying bacteria from Halomonas genus.</title>
        <authorList>
            <person name="Wang L."/>
            <person name="Shao Z."/>
        </authorList>
    </citation>
    <scope>NUCLEOTIDE SEQUENCE [LARGE SCALE GENOMIC DNA]</scope>
    <source>
        <strain evidence="7 8">A4</strain>
    </source>
</reference>
<feature type="transmembrane region" description="Helical" evidence="6">
    <location>
        <begin position="97"/>
        <end position="115"/>
    </location>
</feature>
<organism evidence="7 8">
    <name type="scientific">Billgrantia campisalis</name>
    <dbReference type="NCBI Taxonomy" id="74661"/>
    <lineage>
        <taxon>Bacteria</taxon>
        <taxon>Pseudomonadati</taxon>
        <taxon>Pseudomonadota</taxon>
        <taxon>Gammaproteobacteria</taxon>
        <taxon>Oceanospirillales</taxon>
        <taxon>Halomonadaceae</taxon>
        <taxon>Billgrantia</taxon>
    </lineage>
</organism>
<keyword evidence="8" id="KW-1185">Reference proteome</keyword>
<evidence type="ECO:0000256" key="1">
    <source>
        <dbReference type="ARBA" id="ARBA00004141"/>
    </source>
</evidence>
<dbReference type="PROSITE" id="PS01271">
    <property type="entry name" value="NA_SULFATE"/>
    <property type="match status" value="1"/>
</dbReference>
<feature type="transmembrane region" description="Helical" evidence="6">
    <location>
        <begin position="158"/>
        <end position="174"/>
    </location>
</feature>
<feature type="transmembrane region" description="Helical" evidence="6">
    <location>
        <begin position="411"/>
        <end position="432"/>
    </location>
</feature>
<dbReference type="Proteomes" id="UP000814385">
    <property type="component" value="Unassembled WGS sequence"/>
</dbReference>
<name>A0ABS9PDZ0_9GAMM</name>
<dbReference type="PANTHER" id="PTHR10283:SF82">
    <property type="entry name" value="SOLUTE CARRIER FAMILY 13 MEMBER 2"/>
    <property type="match status" value="1"/>
</dbReference>
<evidence type="ECO:0000256" key="5">
    <source>
        <dbReference type="ARBA" id="ARBA00023136"/>
    </source>
</evidence>
<protein>
    <submittedName>
        <fullName evidence="7">SLC13/DASS family transporter</fullName>
    </submittedName>
</protein>
<evidence type="ECO:0000256" key="3">
    <source>
        <dbReference type="ARBA" id="ARBA00022692"/>
    </source>
</evidence>
<evidence type="ECO:0000313" key="7">
    <source>
        <dbReference type="EMBL" id="MCG6659467.1"/>
    </source>
</evidence>
<proteinExistence type="predicted"/>
<feature type="transmembrane region" description="Helical" evidence="6">
    <location>
        <begin position="316"/>
        <end position="335"/>
    </location>
</feature>
<dbReference type="InterPro" id="IPR001898">
    <property type="entry name" value="SLC13A/DASS"/>
</dbReference>